<dbReference type="Gene3D" id="1.20.120.450">
    <property type="entry name" value="dinb family like domain"/>
    <property type="match status" value="1"/>
</dbReference>
<dbReference type="SUPFAM" id="SSF109854">
    <property type="entry name" value="DinB/YfiT-like putative metalloenzymes"/>
    <property type="match status" value="1"/>
</dbReference>
<proteinExistence type="predicted"/>
<evidence type="ECO:0000313" key="2">
    <source>
        <dbReference type="Proteomes" id="UP000029492"/>
    </source>
</evidence>
<dbReference type="eggNOG" id="COG3812">
    <property type="taxonomic scope" value="Bacteria"/>
</dbReference>
<dbReference type="PANTHER" id="PTHR36922:SF1">
    <property type="entry name" value="DUF1993 DOMAIN-CONTAINING PROTEIN"/>
    <property type="match status" value="1"/>
</dbReference>
<dbReference type="HOGENOM" id="CLU_090929_1_0_5"/>
<reference evidence="1 2" key="1">
    <citation type="journal article" date="2014" name="PLoS ONE">
        <title>Genome Information of Methylobacterium oryzae, a Plant-Probiotic Methylotroph in the Phyllosphere.</title>
        <authorList>
            <person name="Kwak M.J."/>
            <person name="Jeong H."/>
            <person name="Madhaiyan M."/>
            <person name="Lee Y."/>
            <person name="Sa T.M."/>
            <person name="Oh T.K."/>
            <person name="Kim J.F."/>
        </authorList>
    </citation>
    <scope>NUCLEOTIDE SEQUENCE [LARGE SCALE GENOMIC DNA]</scope>
    <source>
        <strain evidence="1 2">CBMB20</strain>
    </source>
</reference>
<gene>
    <name evidence="1" type="ORF">MOC_1607</name>
</gene>
<organism evidence="1 2">
    <name type="scientific">Methylobacterium oryzae CBMB20</name>
    <dbReference type="NCBI Taxonomy" id="693986"/>
    <lineage>
        <taxon>Bacteria</taxon>
        <taxon>Pseudomonadati</taxon>
        <taxon>Pseudomonadota</taxon>
        <taxon>Alphaproteobacteria</taxon>
        <taxon>Hyphomicrobiales</taxon>
        <taxon>Methylobacteriaceae</taxon>
        <taxon>Methylobacterium</taxon>
    </lineage>
</organism>
<dbReference type="AlphaFoldDB" id="A0A089NPQ3"/>
<dbReference type="EMBL" id="CP003811">
    <property type="protein sequence ID" value="AIQ89362.1"/>
    <property type="molecule type" value="Genomic_DNA"/>
</dbReference>
<sequence length="173" mass="18578">MSITIHDVSVPVFVNSLRNMSAWLDKAASEKPENELLLGRLAPDMRPLPAQYQMASDSAKNAVARLAGIEAPAMPDVEASFAELKERCARTIAFVEGVDPAALALGAEREVELKFPNGMGYRFTGPAYLTGFALPNFYFHVTTAYAILRAAGVSLGKPDFLQHLGPPSIQSAG</sequence>
<dbReference type="InterPro" id="IPR034660">
    <property type="entry name" value="DinB/YfiT-like"/>
</dbReference>
<dbReference type="KEGG" id="mor:MOC_1607"/>
<protein>
    <submittedName>
        <fullName evidence="1">Protein of unassigned function</fullName>
    </submittedName>
</protein>
<dbReference type="Proteomes" id="UP000029492">
    <property type="component" value="Chromosome"/>
</dbReference>
<name>A0A089NPQ3_9HYPH</name>
<accession>A0A089NPQ3</accession>
<dbReference type="STRING" id="693986.MOC_1607"/>
<evidence type="ECO:0000313" key="1">
    <source>
        <dbReference type="EMBL" id="AIQ89362.1"/>
    </source>
</evidence>
<keyword evidence="2" id="KW-1185">Reference proteome</keyword>
<dbReference type="PANTHER" id="PTHR36922">
    <property type="entry name" value="BLL2446 PROTEIN"/>
    <property type="match status" value="1"/>
</dbReference>
<dbReference type="RefSeq" id="WP_043756420.1">
    <property type="nucleotide sequence ID" value="NZ_CP003811.1"/>
</dbReference>
<dbReference type="Pfam" id="PF09351">
    <property type="entry name" value="DUF1993"/>
    <property type="match status" value="1"/>
</dbReference>
<dbReference type="InterPro" id="IPR018531">
    <property type="entry name" value="DUF1993"/>
</dbReference>